<dbReference type="Gene3D" id="3.30.559.10">
    <property type="entry name" value="Chloramphenicol acetyltransferase-like domain"/>
    <property type="match status" value="1"/>
</dbReference>
<dbReference type="GO" id="GO:0006086">
    <property type="term" value="P:pyruvate decarboxylation to acetyl-CoA"/>
    <property type="evidence" value="ECO:0007669"/>
    <property type="project" value="InterPro"/>
</dbReference>
<dbReference type="InterPro" id="IPR023213">
    <property type="entry name" value="CAT-like_dom_sf"/>
</dbReference>
<dbReference type="InterPro" id="IPR011053">
    <property type="entry name" value="Single_hybrid_motif"/>
</dbReference>
<dbReference type="InterPro" id="IPR045257">
    <property type="entry name" value="E2/Pdx1"/>
</dbReference>
<dbReference type="CDD" id="cd06849">
    <property type="entry name" value="lipoyl_domain"/>
    <property type="match status" value="1"/>
</dbReference>
<proteinExistence type="inferred from homology"/>
<dbReference type="GO" id="GO:0016746">
    <property type="term" value="F:acyltransferase activity"/>
    <property type="evidence" value="ECO:0007669"/>
    <property type="project" value="InterPro"/>
</dbReference>
<accession>X0T5N7</accession>
<dbReference type="InterPro" id="IPR001078">
    <property type="entry name" value="2-oxoacid_DH_actylTfrase"/>
</dbReference>
<comment type="similarity">
    <text evidence="1">Belongs to the 2-oxoacid dehydrogenase family.</text>
</comment>
<reference evidence="6" key="1">
    <citation type="journal article" date="2014" name="Front. Microbiol.">
        <title>High frequency of phylogenetically diverse reductive dehalogenase-homologous genes in deep subseafloor sedimentary metagenomes.</title>
        <authorList>
            <person name="Kawai M."/>
            <person name="Futagami T."/>
            <person name="Toyoda A."/>
            <person name="Takaki Y."/>
            <person name="Nishi S."/>
            <person name="Hori S."/>
            <person name="Arai W."/>
            <person name="Tsubouchi T."/>
            <person name="Morono Y."/>
            <person name="Uchiyama I."/>
            <person name="Ito T."/>
            <person name="Fujiyama A."/>
            <person name="Inagaki F."/>
            <person name="Takami H."/>
        </authorList>
    </citation>
    <scope>NUCLEOTIDE SEQUENCE</scope>
    <source>
        <strain evidence="6">Expedition CK06-06</strain>
    </source>
</reference>
<dbReference type="PROSITE" id="PS51826">
    <property type="entry name" value="PSBD"/>
    <property type="match status" value="1"/>
</dbReference>
<feature type="region of interest" description="Disordered" evidence="3">
    <location>
        <begin position="111"/>
        <end position="131"/>
    </location>
</feature>
<dbReference type="PANTHER" id="PTHR23151">
    <property type="entry name" value="DIHYDROLIPOAMIDE ACETYL/SUCCINYL-TRANSFERASE-RELATED"/>
    <property type="match status" value="1"/>
</dbReference>
<dbReference type="AlphaFoldDB" id="X0T5N7"/>
<comment type="caution">
    <text evidence="6">The sequence shown here is derived from an EMBL/GenBank/DDBJ whole genome shotgun (WGS) entry which is preliminary data.</text>
</comment>
<dbReference type="SUPFAM" id="SSF52777">
    <property type="entry name" value="CoA-dependent acyltransferases"/>
    <property type="match status" value="1"/>
</dbReference>
<dbReference type="InterPro" id="IPR004167">
    <property type="entry name" value="PSBD"/>
</dbReference>
<name>X0T5N7_9ZZZZ</name>
<dbReference type="InterPro" id="IPR000089">
    <property type="entry name" value="Biotin_lipoyl"/>
</dbReference>
<feature type="non-terminal residue" evidence="6">
    <location>
        <position position="311"/>
    </location>
</feature>
<dbReference type="PROSITE" id="PS00189">
    <property type="entry name" value="LIPOYL"/>
    <property type="match status" value="1"/>
</dbReference>
<feature type="domain" description="Lipoyl-binding" evidence="4">
    <location>
        <begin position="2"/>
        <end position="77"/>
    </location>
</feature>
<evidence type="ECO:0000256" key="2">
    <source>
        <dbReference type="ARBA" id="ARBA00022823"/>
    </source>
</evidence>
<dbReference type="Gene3D" id="2.40.50.100">
    <property type="match status" value="1"/>
</dbReference>
<dbReference type="Gene3D" id="4.10.320.10">
    <property type="entry name" value="E3-binding domain"/>
    <property type="match status" value="1"/>
</dbReference>
<protein>
    <recommendedName>
        <fullName evidence="7">Dihydrolipoamide acetyltransferase component of pyruvate dehydrogenase complex</fullName>
    </recommendedName>
</protein>
<evidence type="ECO:0000259" key="4">
    <source>
        <dbReference type="PROSITE" id="PS50968"/>
    </source>
</evidence>
<feature type="domain" description="Peripheral subunit-binding (PSBD)" evidence="5">
    <location>
        <begin position="128"/>
        <end position="165"/>
    </location>
</feature>
<dbReference type="PANTHER" id="PTHR23151:SF90">
    <property type="entry name" value="DIHYDROLIPOYLLYSINE-RESIDUE ACETYLTRANSFERASE COMPONENT OF PYRUVATE DEHYDROGENASE COMPLEX, MITOCHONDRIAL-RELATED"/>
    <property type="match status" value="1"/>
</dbReference>
<gene>
    <name evidence="6" type="ORF">S01H1_14370</name>
</gene>
<sequence>MAKEVRLPQLGQTMEEGTIISCTVNVGDEVKKGDVIFEIETDKATLEMESPADGFVKHVLAETDQTLPVGEPLMILGDKSEQVPQSFIDSLKATTAPAPVSAAPVPAEAPAQAAAAVTEPAKPPGKVKASPRAKKLAKDLGVDLSAVTGTGPAGKITEQDVKDAAAKPSQQLTAADEAKPGATIRVNKLQKITAQKMLQSKREIPCYYLNVRADVTELVDLRAKLNETGDVKVSYNDFIIRAVATGVEKFPLMSGQLAGDAIKLAETINVGLAVSTPRGLIVPVVKDANKKDVKQIAAETQALIEKARNKK</sequence>
<evidence type="ECO:0008006" key="7">
    <source>
        <dbReference type="Google" id="ProtNLM"/>
    </source>
</evidence>
<dbReference type="Pfam" id="PF00198">
    <property type="entry name" value="2-oxoacid_dh"/>
    <property type="match status" value="1"/>
</dbReference>
<feature type="compositionally biased region" description="Low complexity" evidence="3">
    <location>
        <begin position="111"/>
        <end position="120"/>
    </location>
</feature>
<dbReference type="SUPFAM" id="SSF47005">
    <property type="entry name" value="Peripheral subunit-binding domain of 2-oxo acid dehydrogenase complex"/>
    <property type="match status" value="1"/>
</dbReference>
<dbReference type="PROSITE" id="PS50968">
    <property type="entry name" value="BIOTINYL_LIPOYL"/>
    <property type="match status" value="1"/>
</dbReference>
<evidence type="ECO:0000256" key="3">
    <source>
        <dbReference type="SAM" id="MobiDB-lite"/>
    </source>
</evidence>
<dbReference type="InterPro" id="IPR003016">
    <property type="entry name" value="2-oxoA_DH_lipoyl-BS"/>
</dbReference>
<dbReference type="SUPFAM" id="SSF51230">
    <property type="entry name" value="Single hybrid motif"/>
    <property type="match status" value="1"/>
</dbReference>
<evidence type="ECO:0000256" key="1">
    <source>
        <dbReference type="ARBA" id="ARBA00007317"/>
    </source>
</evidence>
<dbReference type="InterPro" id="IPR036625">
    <property type="entry name" value="E3-bd_dom_sf"/>
</dbReference>
<evidence type="ECO:0000313" key="6">
    <source>
        <dbReference type="EMBL" id="GAF83462.1"/>
    </source>
</evidence>
<dbReference type="Pfam" id="PF00364">
    <property type="entry name" value="Biotin_lipoyl"/>
    <property type="match status" value="1"/>
</dbReference>
<organism evidence="6">
    <name type="scientific">marine sediment metagenome</name>
    <dbReference type="NCBI Taxonomy" id="412755"/>
    <lineage>
        <taxon>unclassified sequences</taxon>
        <taxon>metagenomes</taxon>
        <taxon>ecological metagenomes</taxon>
    </lineage>
</organism>
<dbReference type="Pfam" id="PF02817">
    <property type="entry name" value="E3_binding"/>
    <property type="match status" value="1"/>
</dbReference>
<keyword evidence="2" id="KW-0450">Lipoyl</keyword>
<evidence type="ECO:0000259" key="5">
    <source>
        <dbReference type="PROSITE" id="PS51826"/>
    </source>
</evidence>
<dbReference type="GO" id="GO:0045254">
    <property type="term" value="C:pyruvate dehydrogenase complex"/>
    <property type="evidence" value="ECO:0007669"/>
    <property type="project" value="InterPro"/>
</dbReference>
<dbReference type="EMBL" id="BARS01007469">
    <property type="protein sequence ID" value="GAF83462.1"/>
    <property type="molecule type" value="Genomic_DNA"/>
</dbReference>